<reference evidence="6 7" key="1">
    <citation type="submission" date="2017-05" db="EMBL/GenBank/DDBJ databases">
        <title>Complete and WGS of Bordetella genogroups.</title>
        <authorList>
            <person name="Spilker T."/>
            <person name="LiPuma J."/>
        </authorList>
    </citation>
    <scope>NUCLEOTIDE SEQUENCE [LARGE SCALE GENOMIC DNA]</scope>
    <source>
        <strain evidence="6 7">AU7206</strain>
    </source>
</reference>
<accession>A0A1W6ZHX8</accession>
<keyword evidence="2 4" id="KW-0547">Nucleotide-binding</keyword>
<keyword evidence="7" id="KW-1185">Reference proteome</keyword>
<dbReference type="Proteomes" id="UP000194161">
    <property type="component" value="Chromosome"/>
</dbReference>
<evidence type="ECO:0000313" key="7">
    <source>
        <dbReference type="Proteomes" id="UP000194161"/>
    </source>
</evidence>
<dbReference type="InterPro" id="IPR002698">
    <property type="entry name" value="FTHF_cligase"/>
</dbReference>
<dbReference type="NCBIfam" id="TIGR02727">
    <property type="entry name" value="MTHFS_bact"/>
    <property type="match status" value="1"/>
</dbReference>
<evidence type="ECO:0000256" key="4">
    <source>
        <dbReference type="PIRSR" id="PIRSR006806-1"/>
    </source>
</evidence>
<feature type="binding site" evidence="4">
    <location>
        <begin position="144"/>
        <end position="152"/>
    </location>
    <ligand>
        <name>ATP</name>
        <dbReference type="ChEBI" id="CHEBI:30616"/>
    </ligand>
</feature>
<dbReference type="AlphaFoldDB" id="A0A1W6ZHX8"/>
<dbReference type="GO" id="GO:0035999">
    <property type="term" value="P:tetrahydrofolate interconversion"/>
    <property type="evidence" value="ECO:0007669"/>
    <property type="project" value="TreeGrafter"/>
</dbReference>
<dbReference type="GO" id="GO:0009396">
    <property type="term" value="P:folic acid-containing compound biosynthetic process"/>
    <property type="evidence" value="ECO:0007669"/>
    <property type="project" value="TreeGrafter"/>
</dbReference>
<keyword evidence="5" id="KW-0460">Magnesium</keyword>
<dbReference type="GO" id="GO:0046872">
    <property type="term" value="F:metal ion binding"/>
    <property type="evidence" value="ECO:0007669"/>
    <property type="project" value="UniProtKB-KW"/>
</dbReference>
<proteinExistence type="inferred from homology"/>
<dbReference type="EMBL" id="CP021111">
    <property type="protein sequence ID" value="ARP96919.1"/>
    <property type="molecule type" value="Genomic_DNA"/>
</dbReference>
<comment type="similarity">
    <text evidence="1 5">Belongs to the 5-formyltetrahydrofolate cyclo-ligase family.</text>
</comment>
<dbReference type="Pfam" id="PF01812">
    <property type="entry name" value="5-FTHF_cyc-lig"/>
    <property type="match status" value="1"/>
</dbReference>
<sequence length="223" mass="24233">MPIQNPAQNTAVALRARLRQARAELPADARSRGGLLLRGRLFSWLNAARQAAAASGRRLDRVAAYWPMADEPDLRPLLEQWVQAGISVCLPTIAARNQPLVFRNWTPEASLREGQYGIPEPDGEPCVPDVILVPTLGYTDEADRLGYGGGYYDRTLAALASAGHDYVSVGIAWTEGRLPAEYQPALHDMRLDAVLTPDGWLPRAPLDAAPAPGTSAKAQFTLR</sequence>
<evidence type="ECO:0000256" key="3">
    <source>
        <dbReference type="ARBA" id="ARBA00022840"/>
    </source>
</evidence>
<dbReference type="STRING" id="463040.CAL15_22650"/>
<dbReference type="GO" id="GO:0005524">
    <property type="term" value="F:ATP binding"/>
    <property type="evidence" value="ECO:0007669"/>
    <property type="project" value="UniProtKB-KW"/>
</dbReference>
<dbReference type="GO" id="GO:0030272">
    <property type="term" value="F:5-formyltetrahydrofolate cyclo-ligase activity"/>
    <property type="evidence" value="ECO:0007669"/>
    <property type="project" value="UniProtKB-EC"/>
</dbReference>
<dbReference type="SUPFAM" id="SSF100950">
    <property type="entry name" value="NagB/RpiA/CoA transferase-like"/>
    <property type="match status" value="1"/>
</dbReference>
<evidence type="ECO:0000256" key="5">
    <source>
        <dbReference type="RuleBase" id="RU361279"/>
    </source>
</evidence>
<dbReference type="KEGG" id="bgm:CAL15_22650"/>
<dbReference type="OrthoDB" id="9801938at2"/>
<organism evidence="6 7">
    <name type="scientific">Bordetella genomosp. 13</name>
    <dbReference type="NCBI Taxonomy" id="463040"/>
    <lineage>
        <taxon>Bacteria</taxon>
        <taxon>Pseudomonadati</taxon>
        <taxon>Pseudomonadota</taxon>
        <taxon>Betaproteobacteria</taxon>
        <taxon>Burkholderiales</taxon>
        <taxon>Alcaligenaceae</taxon>
        <taxon>Bordetella</taxon>
    </lineage>
</organism>
<dbReference type="PANTHER" id="PTHR23407:SF1">
    <property type="entry name" value="5-FORMYLTETRAHYDROFOLATE CYCLO-LIGASE"/>
    <property type="match status" value="1"/>
</dbReference>
<gene>
    <name evidence="6" type="ORF">CAL15_22650</name>
</gene>
<evidence type="ECO:0000256" key="1">
    <source>
        <dbReference type="ARBA" id="ARBA00010638"/>
    </source>
</evidence>
<dbReference type="RefSeq" id="WP_086080566.1">
    <property type="nucleotide sequence ID" value="NZ_CP021111.1"/>
</dbReference>
<keyword evidence="5" id="KW-0479">Metal-binding</keyword>
<keyword evidence="6" id="KW-0436">Ligase</keyword>
<name>A0A1W6ZHX8_9BORD</name>
<dbReference type="PANTHER" id="PTHR23407">
    <property type="entry name" value="ATPASE INHIBITOR/5-FORMYLTETRAHYDROFOLATE CYCLO-LIGASE"/>
    <property type="match status" value="1"/>
</dbReference>
<comment type="cofactor">
    <cofactor evidence="5">
        <name>Mg(2+)</name>
        <dbReference type="ChEBI" id="CHEBI:18420"/>
    </cofactor>
</comment>
<dbReference type="PIRSF" id="PIRSF006806">
    <property type="entry name" value="FTHF_cligase"/>
    <property type="match status" value="1"/>
</dbReference>
<dbReference type="InterPro" id="IPR037171">
    <property type="entry name" value="NagB/RpiA_transferase-like"/>
</dbReference>
<dbReference type="InterPro" id="IPR024185">
    <property type="entry name" value="FTHF_cligase-like_sf"/>
</dbReference>
<keyword evidence="3 4" id="KW-0067">ATP-binding</keyword>
<dbReference type="EC" id="6.3.3.2" evidence="5"/>
<comment type="catalytic activity">
    <reaction evidence="5">
        <text>(6S)-5-formyl-5,6,7,8-tetrahydrofolate + ATP = (6R)-5,10-methenyltetrahydrofolate + ADP + phosphate</text>
        <dbReference type="Rhea" id="RHEA:10488"/>
        <dbReference type="ChEBI" id="CHEBI:30616"/>
        <dbReference type="ChEBI" id="CHEBI:43474"/>
        <dbReference type="ChEBI" id="CHEBI:57455"/>
        <dbReference type="ChEBI" id="CHEBI:57457"/>
        <dbReference type="ChEBI" id="CHEBI:456216"/>
        <dbReference type="EC" id="6.3.3.2"/>
    </reaction>
</comment>
<feature type="binding site" evidence="4">
    <location>
        <position position="71"/>
    </location>
    <ligand>
        <name>substrate</name>
    </ligand>
</feature>
<evidence type="ECO:0000313" key="6">
    <source>
        <dbReference type="EMBL" id="ARP96919.1"/>
    </source>
</evidence>
<protein>
    <recommendedName>
        <fullName evidence="5">5-formyltetrahydrofolate cyclo-ligase</fullName>
        <ecNumber evidence="5">6.3.3.2</ecNumber>
    </recommendedName>
</protein>
<evidence type="ECO:0000256" key="2">
    <source>
        <dbReference type="ARBA" id="ARBA00022741"/>
    </source>
</evidence>
<dbReference type="Gene3D" id="3.40.50.10420">
    <property type="entry name" value="NagB/RpiA/CoA transferase-like"/>
    <property type="match status" value="1"/>
</dbReference>